<evidence type="ECO:0000259" key="8">
    <source>
        <dbReference type="Pfam" id="PF00155"/>
    </source>
</evidence>
<dbReference type="EC" id="2.6.1.-" evidence="7"/>
<dbReference type="SUPFAM" id="SSF53383">
    <property type="entry name" value="PLP-dependent transferases"/>
    <property type="match status" value="1"/>
</dbReference>
<dbReference type="GO" id="GO:0030170">
    <property type="term" value="F:pyridoxal phosphate binding"/>
    <property type="evidence" value="ECO:0007669"/>
    <property type="project" value="InterPro"/>
</dbReference>
<dbReference type="RefSeq" id="WP_109795599.1">
    <property type="nucleotide sequence ID" value="NZ_PHIG01000054.1"/>
</dbReference>
<dbReference type="InterPro" id="IPR015424">
    <property type="entry name" value="PyrdxlP-dep_Trfase"/>
</dbReference>
<evidence type="ECO:0000256" key="5">
    <source>
        <dbReference type="ARBA" id="ARBA00022898"/>
    </source>
</evidence>
<proteinExistence type="inferred from homology"/>
<accession>A0A2M9FWE4</accession>
<evidence type="ECO:0000313" key="9">
    <source>
        <dbReference type="EMBL" id="PJK27774.1"/>
    </source>
</evidence>
<feature type="domain" description="Aminotransferase class I/classII large" evidence="8">
    <location>
        <begin position="39"/>
        <end position="383"/>
    </location>
</feature>
<dbReference type="InterPro" id="IPR015422">
    <property type="entry name" value="PyrdxlP-dep_Trfase_small"/>
</dbReference>
<reference evidence="9 10" key="1">
    <citation type="submission" date="2017-11" db="EMBL/GenBank/DDBJ databases">
        <title>Draft genome sequence of Rhizobiales bacterium SY3-13.</title>
        <authorList>
            <person name="Sun C."/>
        </authorList>
    </citation>
    <scope>NUCLEOTIDE SEQUENCE [LARGE SCALE GENOMIC DNA]</scope>
    <source>
        <strain evidence="9 10">SY3-13</strain>
    </source>
</reference>
<name>A0A2M9FWE4_9PROT</name>
<dbReference type="PANTHER" id="PTHR46383">
    <property type="entry name" value="ASPARTATE AMINOTRANSFERASE"/>
    <property type="match status" value="1"/>
</dbReference>
<dbReference type="InterPro" id="IPR015421">
    <property type="entry name" value="PyrdxlP-dep_Trfase_major"/>
</dbReference>
<dbReference type="EMBL" id="PHIG01000054">
    <property type="protein sequence ID" value="PJK27774.1"/>
    <property type="molecule type" value="Genomic_DNA"/>
</dbReference>
<evidence type="ECO:0000256" key="6">
    <source>
        <dbReference type="ARBA" id="ARBA00049185"/>
    </source>
</evidence>
<organism evidence="9 10">
    <name type="scientific">Minwuia thermotolerans</name>
    <dbReference type="NCBI Taxonomy" id="2056226"/>
    <lineage>
        <taxon>Bacteria</taxon>
        <taxon>Pseudomonadati</taxon>
        <taxon>Pseudomonadota</taxon>
        <taxon>Alphaproteobacteria</taxon>
        <taxon>Minwuiales</taxon>
        <taxon>Minwuiaceae</taxon>
        <taxon>Minwuia</taxon>
    </lineage>
</organism>
<dbReference type="Gene3D" id="3.40.640.10">
    <property type="entry name" value="Type I PLP-dependent aspartate aminotransferase-like (Major domain)"/>
    <property type="match status" value="1"/>
</dbReference>
<keyword evidence="10" id="KW-1185">Reference proteome</keyword>
<dbReference type="PROSITE" id="PS00105">
    <property type="entry name" value="AA_TRANSFER_CLASS_1"/>
    <property type="match status" value="1"/>
</dbReference>
<dbReference type="OrthoDB" id="9763453at2"/>
<dbReference type="Pfam" id="PF00155">
    <property type="entry name" value="Aminotran_1_2"/>
    <property type="match status" value="1"/>
</dbReference>
<comment type="similarity">
    <text evidence="2 7">Belongs to the class-I pyridoxal-phosphate-dependent aminotransferase family.</text>
</comment>
<keyword evidence="4 7" id="KW-0808">Transferase</keyword>
<dbReference type="GO" id="GO:0006520">
    <property type="term" value="P:amino acid metabolic process"/>
    <property type="evidence" value="ECO:0007669"/>
    <property type="project" value="InterPro"/>
</dbReference>
<gene>
    <name evidence="9" type="ORF">CVT23_20035</name>
</gene>
<comment type="catalytic activity">
    <reaction evidence="6">
        <text>L-aspartate + 2-oxoglutarate = oxaloacetate + L-glutamate</text>
        <dbReference type="Rhea" id="RHEA:21824"/>
        <dbReference type="ChEBI" id="CHEBI:16452"/>
        <dbReference type="ChEBI" id="CHEBI:16810"/>
        <dbReference type="ChEBI" id="CHEBI:29985"/>
        <dbReference type="ChEBI" id="CHEBI:29991"/>
        <dbReference type="EC" id="2.6.1.1"/>
    </reaction>
</comment>
<dbReference type="InterPro" id="IPR004839">
    <property type="entry name" value="Aminotransferase_I/II_large"/>
</dbReference>
<dbReference type="InterPro" id="IPR004838">
    <property type="entry name" value="NHTrfase_class1_PyrdxlP-BS"/>
</dbReference>
<keyword evidence="3 7" id="KW-0032">Aminotransferase</keyword>
<evidence type="ECO:0000256" key="3">
    <source>
        <dbReference type="ARBA" id="ARBA00022576"/>
    </source>
</evidence>
<evidence type="ECO:0000256" key="2">
    <source>
        <dbReference type="ARBA" id="ARBA00007441"/>
    </source>
</evidence>
<dbReference type="Proteomes" id="UP000229498">
    <property type="component" value="Unassembled WGS sequence"/>
</dbReference>
<protein>
    <recommendedName>
        <fullName evidence="7">Aminotransferase</fullName>
        <ecNumber evidence="7">2.6.1.-</ecNumber>
    </recommendedName>
</protein>
<dbReference type="AlphaFoldDB" id="A0A2M9FWE4"/>
<dbReference type="GO" id="GO:0004069">
    <property type="term" value="F:L-aspartate:2-oxoglutarate aminotransferase activity"/>
    <property type="evidence" value="ECO:0007669"/>
    <property type="project" value="UniProtKB-EC"/>
</dbReference>
<evidence type="ECO:0000256" key="7">
    <source>
        <dbReference type="RuleBase" id="RU000481"/>
    </source>
</evidence>
<evidence type="ECO:0000256" key="1">
    <source>
        <dbReference type="ARBA" id="ARBA00001933"/>
    </source>
</evidence>
<sequence length="388" mass="43035">MSRTPPEVRDLIRDLPDSQIREVALDYIGKPGLIALWFGESDEETPDFIRDAAKAALDAGETFYAPNAGIGPLRAEIQAYMTRIYGRDFARDRFTVTASGMNAIMLAFQALVDPGDNVLVISPVWPNCAETVKILSGEVRRVLLDERDGRWSLDLDRLFDAADERTKAVFINSPGNPTGWMMPEDQRDAIMEWARRRGIWLIADDVYARLVYDRHHAPSFVEVADPDDRVIAINSFSKSWSMTGWRLGWITAPASIGGALAKLNEYNMAAPTTFVQHAGVAALRDGDPYVDGLAERLHRRRDLITQSLGRFSRVRYTPPDAAFYAFFAVEGMAEGSLAFCRRLRDEAGVGLAPGSAFGPGGEGYLRLCFASSEAALSEAMERLQPYLD</sequence>
<evidence type="ECO:0000256" key="4">
    <source>
        <dbReference type="ARBA" id="ARBA00022679"/>
    </source>
</evidence>
<evidence type="ECO:0000313" key="10">
    <source>
        <dbReference type="Proteomes" id="UP000229498"/>
    </source>
</evidence>
<keyword evidence="5" id="KW-0663">Pyridoxal phosphate</keyword>
<dbReference type="InterPro" id="IPR050596">
    <property type="entry name" value="AspAT/PAT-like"/>
</dbReference>
<dbReference type="CDD" id="cd00609">
    <property type="entry name" value="AAT_like"/>
    <property type="match status" value="1"/>
</dbReference>
<dbReference type="NCBIfam" id="NF004770">
    <property type="entry name" value="PRK06108.1"/>
    <property type="match status" value="1"/>
</dbReference>
<dbReference type="Gene3D" id="3.90.1150.10">
    <property type="entry name" value="Aspartate Aminotransferase, domain 1"/>
    <property type="match status" value="1"/>
</dbReference>
<comment type="cofactor">
    <cofactor evidence="1 7">
        <name>pyridoxal 5'-phosphate</name>
        <dbReference type="ChEBI" id="CHEBI:597326"/>
    </cofactor>
</comment>
<comment type="caution">
    <text evidence="9">The sequence shown here is derived from an EMBL/GenBank/DDBJ whole genome shotgun (WGS) entry which is preliminary data.</text>
</comment>